<feature type="binding site" evidence="5 6">
    <location>
        <position position="133"/>
    </location>
    <ligand>
        <name>substrate</name>
    </ligand>
</feature>
<feature type="binding site" evidence="5 6">
    <location>
        <position position="129"/>
    </location>
    <ligand>
        <name>substrate</name>
    </ligand>
</feature>
<dbReference type="NCBIfam" id="TIGR00558">
    <property type="entry name" value="pdxH"/>
    <property type="match status" value="1"/>
</dbReference>
<dbReference type="PANTHER" id="PTHR10851">
    <property type="entry name" value="PYRIDOXINE-5-PHOSPHATE OXIDASE"/>
    <property type="match status" value="1"/>
</dbReference>
<evidence type="ECO:0000256" key="6">
    <source>
        <dbReference type="PIRSR" id="PIRSR000190-1"/>
    </source>
</evidence>
<evidence type="ECO:0000256" key="5">
    <source>
        <dbReference type="HAMAP-Rule" id="MF_01629"/>
    </source>
</evidence>
<proteinExistence type="inferred from homology"/>
<keyword evidence="5" id="KW-0664">Pyridoxine biosynthesis</keyword>
<feature type="binding site" evidence="5 6">
    <location>
        <begin position="193"/>
        <end position="195"/>
    </location>
    <ligand>
        <name>substrate</name>
    </ligand>
</feature>
<evidence type="ECO:0000256" key="2">
    <source>
        <dbReference type="ARBA" id="ARBA00022630"/>
    </source>
</evidence>
<protein>
    <recommendedName>
        <fullName evidence="5">Pyridoxine/pyridoxamine 5'-phosphate oxidase</fullName>
        <ecNumber evidence="5">1.4.3.5</ecNumber>
    </recommendedName>
    <alternativeName>
        <fullName evidence="5">PNP/PMP oxidase</fullName>
        <shortName evidence="5">PNPOx</shortName>
    </alternativeName>
    <alternativeName>
        <fullName evidence="5">Pyridoxal 5'-phosphate synthase</fullName>
    </alternativeName>
</protein>
<feature type="binding site" evidence="5 6">
    <location>
        <position position="68"/>
    </location>
    <ligand>
        <name>substrate</name>
    </ligand>
</feature>
<keyword evidence="2 5" id="KW-0285">Flavoprotein</keyword>
<dbReference type="EC" id="1.4.3.5" evidence="5"/>
<comment type="catalytic activity">
    <reaction evidence="5">
        <text>pyridoxine 5'-phosphate + O2 = pyridoxal 5'-phosphate + H2O2</text>
        <dbReference type="Rhea" id="RHEA:15149"/>
        <dbReference type="ChEBI" id="CHEBI:15379"/>
        <dbReference type="ChEBI" id="CHEBI:16240"/>
        <dbReference type="ChEBI" id="CHEBI:58589"/>
        <dbReference type="ChEBI" id="CHEBI:597326"/>
        <dbReference type="EC" id="1.4.3.5"/>
    </reaction>
</comment>
<evidence type="ECO:0000256" key="1">
    <source>
        <dbReference type="ARBA" id="ARBA00007301"/>
    </source>
</evidence>
<dbReference type="InterPro" id="IPR000659">
    <property type="entry name" value="Pyridox_Oxase"/>
</dbReference>
<dbReference type="GO" id="GO:0008615">
    <property type="term" value="P:pyridoxine biosynthetic process"/>
    <property type="evidence" value="ECO:0007669"/>
    <property type="project" value="UniProtKB-UniRule"/>
</dbReference>
<dbReference type="UniPathway" id="UPA01068">
    <property type="reaction ID" value="UER00304"/>
</dbReference>
<comment type="similarity">
    <text evidence="1 5">Belongs to the pyridoxamine 5'-phosphate oxidase family.</text>
</comment>
<comment type="pathway">
    <text evidence="5">Cofactor metabolism; pyridoxal 5'-phosphate salvage; pyridoxal 5'-phosphate from pyridoxine 5'-phosphate: step 1/1.</text>
</comment>
<reference evidence="10 11" key="1">
    <citation type="submission" date="2018-02" db="EMBL/GenBank/DDBJ databases">
        <title>novel marine gammaproteobacteria from coastal saline agro ecosystem.</title>
        <authorList>
            <person name="Krishnan R."/>
            <person name="Ramesh Kumar N."/>
        </authorList>
    </citation>
    <scope>NUCLEOTIDE SEQUENCE [LARGE SCALE GENOMIC DNA]</scope>
    <source>
        <strain evidence="10 11">228</strain>
    </source>
</reference>
<feature type="binding site" evidence="5 7">
    <location>
        <begin position="142"/>
        <end position="143"/>
    </location>
    <ligand>
        <name>FMN</name>
        <dbReference type="ChEBI" id="CHEBI:58210"/>
    </ligand>
</feature>
<dbReference type="Pfam" id="PF01243">
    <property type="entry name" value="PNPOx_N"/>
    <property type="match status" value="1"/>
</dbReference>
<dbReference type="InterPro" id="IPR019576">
    <property type="entry name" value="Pyridoxamine_oxidase_dimer_C"/>
</dbReference>
<evidence type="ECO:0000256" key="4">
    <source>
        <dbReference type="ARBA" id="ARBA00023002"/>
    </source>
</evidence>
<feature type="binding site" evidence="5 7">
    <location>
        <position position="85"/>
    </location>
    <ligand>
        <name>FMN</name>
        <dbReference type="ChEBI" id="CHEBI:58210"/>
    </ligand>
</feature>
<dbReference type="InterPro" id="IPR012349">
    <property type="entry name" value="Split_barrel_FMN-bd"/>
</dbReference>
<comment type="caution">
    <text evidence="10">The sequence shown here is derived from an EMBL/GenBank/DDBJ whole genome shotgun (WGS) entry which is preliminary data.</text>
</comment>
<organism evidence="10 11">
    <name type="scientific">Proteobacteria bacterium 228</name>
    <dbReference type="NCBI Taxonomy" id="2083153"/>
    <lineage>
        <taxon>Bacteria</taxon>
        <taxon>Pseudomonadati</taxon>
        <taxon>Pseudomonadota</taxon>
    </lineage>
</organism>
<dbReference type="PIRSF" id="PIRSF000190">
    <property type="entry name" value="Pyd_amn-ph_oxd"/>
    <property type="match status" value="1"/>
</dbReference>
<evidence type="ECO:0000259" key="9">
    <source>
        <dbReference type="Pfam" id="PF10590"/>
    </source>
</evidence>
<dbReference type="Pfam" id="PF10590">
    <property type="entry name" value="PNP_phzG_C"/>
    <property type="match status" value="1"/>
</dbReference>
<dbReference type="AlphaFoldDB" id="A0A2S5KVE4"/>
<dbReference type="InterPro" id="IPR011576">
    <property type="entry name" value="Pyridox_Oxase_N"/>
</dbReference>
<keyword evidence="3 5" id="KW-0288">FMN</keyword>
<evidence type="ECO:0000313" key="10">
    <source>
        <dbReference type="EMBL" id="PPC78831.1"/>
    </source>
</evidence>
<dbReference type="InterPro" id="IPR019740">
    <property type="entry name" value="Pyridox_Oxase_CS"/>
</dbReference>
<dbReference type="OrthoDB" id="5292100at2"/>
<feature type="binding site" evidence="5 7">
    <location>
        <position position="107"/>
    </location>
    <ligand>
        <name>FMN</name>
        <dbReference type="ChEBI" id="CHEBI:58210"/>
    </ligand>
</feature>
<comment type="catalytic activity">
    <reaction evidence="5">
        <text>pyridoxamine 5'-phosphate + O2 + H2O = pyridoxal 5'-phosphate + H2O2 + NH4(+)</text>
        <dbReference type="Rhea" id="RHEA:15817"/>
        <dbReference type="ChEBI" id="CHEBI:15377"/>
        <dbReference type="ChEBI" id="CHEBI:15379"/>
        <dbReference type="ChEBI" id="CHEBI:16240"/>
        <dbReference type="ChEBI" id="CHEBI:28938"/>
        <dbReference type="ChEBI" id="CHEBI:58451"/>
        <dbReference type="ChEBI" id="CHEBI:597326"/>
        <dbReference type="EC" id="1.4.3.5"/>
    </reaction>
</comment>
<dbReference type="NCBIfam" id="NF004231">
    <property type="entry name" value="PRK05679.1"/>
    <property type="match status" value="1"/>
</dbReference>
<dbReference type="GO" id="GO:0004733">
    <property type="term" value="F:pyridoxamine phosphate oxidase activity"/>
    <property type="evidence" value="ECO:0007669"/>
    <property type="project" value="UniProtKB-UniRule"/>
</dbReference>
<feature type="binding site" evidence="6">
    <location>
        <begin position="10"/>
        <end position="13"/>
    </location>
    <ligand>
        <name>substrate</name>
    </ligand>
</feature>
<dbReference type="HAMAP" id="MF_01629">
    <property type="entry name" value="PdxH"/>
    <property type="match status" value="1"/>
</dbReference>
<feature type="binding site" evidence="5 7">
    <location>
        <begin position="63"/>
        <end position="68"/>
    </location>
    <ligand>
        <name>FMN</name>
        <dbReference type="ChEBI" id="CHEBI:58210"/>
    </ligand>
</feature>
<feature type="binding site" evidence="5 7">
    <location>
        <position position="187"/>
    </location>
    <ligand>
        <name>FMN</name>
        <dbReference type="ChEBI" id="CHEBI:58210"/>
    </ligand>
</feature>
<dbReference type="SUPFAM" id="SSF50475">
    <property type="entry name" value="FMN-binding split barrel"/>
    <property type="match status" value="1"/>
</dbReference>
<comment type="function">
    <text evidence="5">Catalyzes the oxidation of either pyridoxine 5'-phosphate (PNP) or pyridoxamine 5'-phosphate (PMP) into pyridoxal 5'-phosphate (PLP).</text>
</comment>
<dbReference type="GO" id="GO:0010181">
    <property type="term" value="F:FMN binding"/>
    <property type="evidence" value="ECO:0007669"/>
    <property type="project" value="UniProtKB-UniRule"/>
</dbReference>
<evidence type="ECO:0000256" key="7">
    <source>
        <dbReference type="PIRSR" id="PIRSR000190-2"/>
    </source>
</evidence>
<dbReference type="Proteomes" id="UP000238196">
    <property type="component" value="Unassembled WGS sequence"/>
</dbReference>
<comment type="pathway">
    <text evidence="5">Cofactor metabolism; pyridoxal 5'-phosphate salvage; pyridoxal 5'-phosphate from pyridoxamine 5'-phosphate: step 1/1.</text>
</comment>
<accession>A0A2S5KVE4</accession>
<evidence type="ECO:0000256" key="3">
    <source>
        <dbReference type="ARBA" id="ARBA00022643"/>
    </source>
</evidence>
<sequence length="214" mass="24898">MSEQNYRDLRREYEAGELRRAMLQATPLAQFQQWLAEAREHHPDDATSMTLSTVDAEGWPEARIVLLKHCNEDGFSWYTDSRSRKGQALAAHPRAELLFYWRGMERQVRIQGEVVQLPAEHAENYFNSRPLGSRLSAAASVQSAAVADRAVLEQRIEELKQAHPQDDIPRPDAWIGYLLQPRRFEFWQGRASRLHDRFEYRLLNGGWQIDRLSP</sequence>
<dbReference type="PANTHER" id="PTHR10851:SF0">
    <property type="entry name" value="PYRIDOXINE-5'-PHOSPHATE OXIDASE"/>
    <property type="match status" value="1"/>
</dbReference>
<dbReference type="PROSITE" id="PS01064">
    <property type="entry name" value="PYRIDOX_OXIDASE"/>
    <property type="match status" value="1"/>
</dbReference>
<comment type="subunit">
    <text evidence="5">Homodimer.</text>
</comment>
<evidence type="ECO:0000259" key="8">
    <source>
        <dbReference type="Pfam" id="PF01243"/>
    </source>
</evidence>
<dbReference type="EMBL" id="PRLP01000009">
    <property type="protein sequence ID" value="PPC78831.1"/>
    <property type="molecule type" value="Genomic_DNA"/>
</dbReference>
<comment type="cofactor">
    <cofactor evidence="5 7">
        <name>FMN</name>
        <dbReference type="ChEBI" id="CHEBI:58210"/>
    </cofactor>
    <text evidence="5 7">Binds 1 FMN per subunit.</text>
</comment>
<dbReference type="Gene3D" id="2.30.110.10">
    <property type="entry name" value="Electron Transport, Fmn-binding Protein, Chain A"/>
    <property type="match status" value="1"/>
</dbReference>
<feature type="binding site" evidence="5 6">
    <location>
        <position position="125"/>
    </location>
    <ligand>
        <name>substrate</name>
    </ligand>
</feature>
<feature type="domain" description="Pyridoxine 5'-phosphate oxidase dimerisation C-terminal" evidence="9">
    <location>
        <begin position="174"/>
        <end position="214"/>
    </location>
</feature>
<name>A0A2S5KVE4_9PROT</name>
<keyword evidence="4 5" id="KW-0560">Oxidoreductase</keyword>
<feature type="domain" description="Pyridoxamine 5'-phosphate oxidase N-terminal" evidence="8">
    <location>
        <begin position="45"/>
        <end position="161"/>
    </location>
</feature>
<gene>
    <name evidence="5 10" type="primary">pdxH</name>
    <name evidence="10" type="ORF">C4K68_03035</name>
</gene>
<feature type="binding site" evidence="5 7">
    <location>
        <position position="84"/>
    </location>
    <ligand>
        <name>FMN</name>
        <dbReference type="ChEBI" id="CHEBI:58210"/>
    </ligand>
</feature>
<feature type="binding site" evidence="5 7">
    <location>
        <begin position="78"/>
        <end position="79"/>
    </location>
    <ligand>
        <name>FMN</name>
        <dbReference type="ChEBI" id="CHEBI:58210"/>
    </ligand>
</feature>
<evidence type="ECO:0000313" key="11">
    <source>
        <dbReference type="Proteomes" id="UP000238196"/>
    </source>
</evidence>
<feature type="binding site" evidence="5 7">
    <location>
        <position position="197"/>
    </location>
    <ligand>
        <name>FMN</name>
        <dbReference type="ChEBI" id="CHEBI:58210"/>
    </ligand>
</feature>